<reference evidence="5" key="1">
    <citation type="submission" date="2021-02" db="EMBL/GenBank/DDBJ databases">
        <authorList>
            <person name="Nowell W R."/>
        </authorList>
    </citation>
    <scope>NUCLEOTIDE SEQUENCE</scope>
</reference>
<feature type="region of interest" description="Disordered" evidence="3">
    <location>
        <begin position="361"/>
        <end position="410"/>
    </location>
</feature>
<dbReference type="PANTHER" id="PTHR18934:SF119">
    <property type="entry name" value="ATP-DEPENDENT RNA HELICASE A"/>
    <property type="match status" value="1"/>
</dbReference>
<evidence type="ECO:0000256" key="3">
    <source>
        <dbReference type="SAM" id="MobiDB-lite"/>
    </source>
</evidence>
<evidence type="ECO:0000313" key="5">
    <source>
        <dbReference type="EMBL" id="CAF1565918.1"/>
    </source>
</evidence>
<dbReference type="GO" id="GO:0050684">
    <property type="term" value="P:regulation of mRNA processing"/>
    <property type="evidence" value="ECO:0007669"/>
    <property type="project" value="TreeGrafter"/>
</dbReference>
<dbReference type="GO" id="GO:0016887">
    <property type="term" value="F:ATP hydrolysis activity"/>
    <property type="evidence" value="ECO:0007669"/>
    <property type="project" value="TreeGrafter"/>
</dbReference>
<protein>
    <recommendedName>
        <fullName evidence="4">DEAD-box helicase OB fold domain-containing protein</fullName>
    </recommendedName>
</protein>
<evidence type="ECO:0000259" key="4">
    <source>
        <dbReference type="Pfam" id="PF07717"/>
    </source>
</evidence>
<evidence type="ECO:0000313" key="6">
    <source>
        <dbReference type="Proteomes" id="UP000663828"/>
    </source>
</evidence>
<dbReference type="GO" id="GO:0005730">
    <property type="term" value="C:nucleolus"/>
    <property type="evidence" value="ECO:0007669"/>
    <property type="project" value="TreeGrafter"/>
</dbReference>
<dbReference type="PANTHER" id="PTHR18934">
    <property type="entry name" value="ATP-DEPENDENT RNA HELICASE"/>
    <property type="match status" value="1"/>
</dbReference>
<name>A0A815Y3E3_ADIRI</name>
<dbReference type="AlphaFoldDB" id="A0A815Y3E3"/>
<dbReference type="Proteomes" id="UP000663828">
    <property type="component" value="Unassembled WGS sequence"/>
</dbReference>
<feature type="region of interest" description="Disordered" evidence="3">
    <location>
        <begin position="324"/>
        <end position="343"/>
    </location>
</feature>
<keyword evidence="1" id="KW-0378">Hydrolase</keyword>
<feature type="compositionally biased region" description="Basic residues" evidence="3">
    <location>
        <begin position="304"/>
        <end position="314"/>
    </location>
</feature>
<gene>
    <name evidence="5" type="ORF">XAT740_LOCUS44034</name>
</gene>
<organism evidence="5 6">
    <name type="scientific">Adineta ricciae</name>
    <name type="common">Rotifer</name>
    <dbReference type="NCBI Taxonomy" id="249248"/>
    <lineage>
        <taxon>Eukaryota</taxon>
        <taxon>Metazoa</taxon>
        <taxon>Spiralia</taxon>
        <taxon>Gnathifera</taxon>
        <taxon>Rotifera</taxon>
        <taxon>Eurotatoria</taxon>
        <taxon>Bdelloidea</taxon>
        <taxon>Adinetida</taxon>
        <taxon>Adinetidae</taxon>
        <taxon>Adineta</taxon>
    </lineage>
</organism>
<evidence type="ECO:0000256" key="1">
    <source>
        <dbReference type="ARBA" id="ARBA00022801"/>
    </source>
</evidence>
<feature type="non-terminal residue" evidence="5">
    <location>
        <position position="1"/>
    </location>
</feature>
<dbReference type="EMBL" id="CAJNOR010005523">
    <property type="protein sequence ID" value="CAF1565918.1"/>
    <property type="molecule type" value="Genomic_DNA"/>
</dbReference>
<feature type="compositionally biased region" description="Basic residues" evidence="3">
    <location>
        <begin position="400"/>
        <end position="410"/>
    </location>
</feature>
<dbReference type="GO" id="GO:1990904">
    <property type="term" value="C:ribonucleoprotein complex"/>
    <property type="evidence" value="ECO:0007669"/>
    <property type="project" value="TreeGrafter"/>
</dbReference>
<feature type="domain" description="DEAD-box helicase OB fold" evidence="4">
    <location>
        <begin position="119"/>
        <end position="196"/>
    </location>
</feature>
<dbReference type="GO" id="GO:0003723">
    <property type="term" value="F:RNA binding"/>
    <property type="evidence" value="ECO:0007669"/>
    <property type="project" value="TreeGrafter"/>
</dbReference>
<sequence>VGDAACTIASATSFPEPFLHDGKHLRHMHRNLAGNRFSDHVALLNAFQQFEREKNRNGERGEMEFCERKCLNLSTMRMTYEARNQLRDIMMMSGFPEECLTSQWFDVEQSHSKLDIVISLLCYALYPNVCFHVSKRKLLTTEGKEALIHKNSVNCGREIPVFPSPFFVFTEKIKTRAVSAKQMSMSTPIQLLLFASDQIDVVEPNLICLDNWILLNMDVNLASKIVSIRPAIEALIVQCTQDPNQIVNRPPANDQLCNLIRLLSDQQLEHVLCEKINDNNQQSTNSSESNIHFQSNELFPSNRGYHHGNNRRSFNRPFYRGNYSQQQSYRPQNDFPGSGFTFPSEPCERFPSPSFNNKRTFDNTFSSSDESRVISSYPPDWTNPRGAYSNSFRGGNRFPRFPKRSRSHFN</sequence>
<comment type="caution">
    <text evidence="5">The sequence shown here is derived from an EMBL/GenBank/DDBJ whole genome shotgun (WGS) entry which is preliminary data.</text>
</comment>
<accession>A0A815Y3E3</accession>
<keyword evidence="6" id="KW-1185">Reference proteome</keyword>
<keyword evidence="2" id="KW-0547">Nucleotide-binding</keyword>
<feature type="region of interest" description="Disordered" evidence="3">
    <location>
        <begin position="298"/>
        <end position="319"/>
    </location>
</feature>
<dbReference type="Pfam" id="PF07717">
    <property type="entry name" value="OB_NTP_bind"/>
    <property type="match status" value="1"/>
</dbReference>
<keyword evidence="2" id="KW-0347">Helicase</keyword>
<evidence type="ECO:0000256" key="2">
    <source>
        <dbReference type="ARBA" id="ARBA00022806"/>
    </source>
</evidence>
<dbReference type="InterPro" id="IPR011709">
    <property type="entry name" value="DEAD-box_helicase_OB_fold"/>
</dbReference>
<dbReference type="GO" id="GO:0043138">
    <property type="term" value="F:3'-5' DNA helicase activity"/>
    <property type="evidence" value="ECO:0007669"/>
    <property type="project" value="TreeGrafter"/>
</dbReference>
<keyword evidence="2" id="KW-0067">ATP-binding</keyword>
<dbReference type="GO" id="GO:0003724">
    <property type="term" value="F:RNA helicase activity"/>
    <property type="evidence" value="ECO:0007669"/>
    <property type="project" value="TreeGrafter"/>
</dbReference>
<proteinExistence type="predicted"/>
<dbReference type="GO" id="GO:0045944">
    <property type="term" value="P:positive regulation of transcription by RNA polymerase II"/>
    <property type="evidence" value="ECO:0007669"/>
    <property type="project" value="TreeGrafter"/>
</dbReference>